<comment type="caution">
    <text evidence="2">The sequence shown here is derived from an EMBL/GenBank/DDBJ whole genome shotgun (WGS) entry which is preliminary data.</text>
</comment>
<dbReference type="PANTHER" id="PTHR37332">
    <property type="entry name" value="EXPRESSED PROTEIN"/>
    <property type="match status" value="1"/>
</dbReference>
<dbReference type="EMBL" id="LFZN01000004">
    <property type="protein sequence ID" value="KXT06838.1"/>
    <property type="molecule type" value="Genomic_DNA"/>
</dbReference>
<gene>
    <name evidence="2" type="ORF">AC578_7132</name>
</gene>
<dbReference type="Proteomes" id="UP000070133">
    <property type="component" value="Unassembled WGS sequence"/>
</dbReference>
<keyword evidence="3" id="KW-1185">Reference proteome</keyword>
<feature type="region of interest" description="Disordered" evidence="1">
    <location>
        <begin position="250"/>
        <end position="281"/>
    </location>
</feature>
<feature type="compositionally biased region" description="Polar residues" evidence="1">
    <location>
        <begin position="250"/>
        <end position="260"/>
    </location>
</feature>
<dbReference type="PANTHER" id="PTHR37332:SF1">
    <property type="entry name" value="ELMO DOMAIN-CONTAINING PROTEIN"/>
    <property type="match status" value="1"/>
</dbReference>
<dbReference type="AlphaFoldDB" id="A0A139HWK8"/>
<feature type="compositionally biased region" description="Low complexity" evidence="1">
    <location>
        <begin position="24"/>
        <end position="33"/>
    </location>
</feature>
<dbReference type="OrthoDB" id="14339at2759"/>
<sequence>MPAVGISSSSGSGGNSLLARFKRNGSGSSNNYTNSNALGNANASKADLTLDTESNIDHDSIVHIDERGAVTGGKAINSHRRESSLFSLTTTVTGSAKDLKRSLSVRSHRTTLSSGASSLGNKSKTGSNANEFIEDDEEKIVDVLKSPLPPSSAPAPAPTSAQQPQPRLRRKLSLTAKGLSRSFKSTEALPRLTSPTYLNNLAASPSIHRTNTLPAMLAAPPPAPVQGARKAPADHRPGLHPQASFNSVVRDLSSSHSNGAPLQPTPSVPTSMPGGPLNPNTIYTQIQETATKRMATVEYLRRLHEGDIFHFNMYHYSQGSLSSIPSMQHHKLGRRATNYFLLGYSLPAVLDMNSGSPLEYLKALSALLTEFEEYQNLSGFDASGNVVSKGRMGSMFKAGMGFGGRGAKGRRSSTAIVPDHLSMDTRQAELLGIPNSGRGSDVGSPQDMSSPINPSGHEFAYLLTPHIPFEPDFHTTLGTLCDTLIDVYAKLMEIIGGPDNCSVAVGDAFGKADKAIRKILVANAIREFEDNTRAGVKGEMAGLGKLTLGGLM</sequence>
<feature type="region of interest" description="Disordered" evidence="1">
    <location>
        <begin position="97"/>
        <end position="129"/>
    </location>
</feature>
<feature type="compositionally biased region" description="Low complexity" evidence="1">
    <location>
        <begin position="1"/>
        <end position="10"/>
    </location>
</feature>
<evidence type="ECO:0000256" key="1">
    <source>
        <dbReference type="SAM" id="MobiDB-lite"/>
    </source>
</evidence>
<reference evidence="2 3" key="1">
    <citation type="submission" date="2015-07" db="EMBL/GenBank/DDBJ databases">
        <title>Comparative genomics of the Sigatoka disease complex on banana suggests a link between parallel evolutionary changes in Pseudocercospora fijiensis and Pseudocercospora eumusae and increased virulence on the banana host.</title>
        <authorList>
            <person name="Chang T.-C."/>
            <person name="Salvucci A."/>
            <person name="Crous P.W."/>
            <person name="Stergiopoulos I."/>
        </authorList>
    </citation>
    <scope>NUCLEOTIDE SEQUENCE [LARGE SCALE GENOMIC DNA]</scope>
    <source>
        <strain evidence="2 3">CBS 114824</strain>
    </source>
</reference>
<proteinExistence type="predicted"/>
<feature type="compositionally biased region" description="Polar residues" evidence="1">
    <location>
        <begin position="110"/>
        <end position="129"/>
    </location>
</feature>
<evidence type="ECO:0000313" key="2">
    <source>
        <dbReference type="EMBL" id="KXT06838.1"/>
    </source>
</evidence>
<feature type="region of interest" description="Disordered" evidence="1">
    <location>
        <begin position="145"/>
        <end position="168"/>
    </location>
</feature>
<name>A0A139HWK8_9PEZI</name>
<feature type="compositionally biased region" description="Pro residues" evidence="1">
    <location>
        <begin position="147"/>
        <end position="157"/>
    </location>
</feature>
<protein>
    <submittedName>
        <fullName evidence="2">Uncharacterized protein</fullName>
    </submittedName>
</protein>
<dbReference type="STRING" id="321146.A0A139HWK8"/>
<feature type="region of interest" description="Disordered" evidence="1">
    <location>
        <begin position="1"/>
        <end position="33"/>
    </location>
</feature>
<evidence type="ECO:0000313" key="3">
    <source>
        <dbReference type="Proteomes" id="UP000070133"/>
    </source>
</evidence>
<accession>A0A139HWK8</accession>
<organism evidence="2 3">
    <name type="scientific">Pseudocercospora eumusae</name>
    <dbReference type="NCBI Taxonomy" id="321146"/>
    <lineage>
        <taxon>Eukaryota</taxon>
        <taxon>Fungi</taxon>
        <taxon>Dikarya</taxon>
        <taxon>Ascomycota</taxon>
        <taxon>Pezizomycotina</taxon>
        <taxon>Dothideomycetes</taxon>
        <taxon>Dothideomycetidae</taxon>
        <taxon>Mycosphaerellales</taxon>
        <taxon>Mycosphaerellaceae</taxon>
        <taxon>Pseudocercospora</taxon>
    </lineage>
</organism>